<evidence type="ECO:0000256" key="3">
    <source>
        <dbReference type="ARBA" id="ARBA00012780"/>
    </source>
</evidence>
<comment type="caution">
    <text evidence="12">The sequence shown here is derived from an EMBL/GenBank/DDBJ whole genome shotgun (WGS) entry which is preliminary data.</text>
</comment>
<sequence>MPVMGKVQVQPTVAAIATLSILLSISSIQSLTGIGVNYGTIANNLPPPQTVAQFLSQSTTITHVKLFDSDPAILHAFAHSPIAVTVSVPNHLIPILTNLTSAHNWVRQSLLPHALTTNIVRVLLGNEVLSTSNKSLISSLVPSMQNLHIALSASSLAHRVQVSTPHSLGILSASDPPSTGRFREGYDEAVLKPLLSFLRATGAPFMVNAYPFFGFTEDTLDFALFRPNFGARDRFTGLAYANMLDAQLDAVYSALGGLGFGDVEIVIAETGWPSVGEPWQVGVDVDNAAEYNRNLIQHVTSGVGTPLMPNRTFETYVFALFNEDLKPGPVSERNFGLFRADLTPAYDVGLLRTSQSMMPRMSVPLNPMEEMQWCVARADVGLDALQANIDYVCGLSLNCLPIQAGGECFFPNDVRAHAGSRWMQVFVKVGLEVSEMIN</sequence>
<evidence type="ECO:0000313" key="13">
    <source>
        <dbReference type="Proteomes" id="UP001179952"/>
    </source>
</evidence>
<dbReference type="GO" id="GO:0006952">
    <property type="term" value="P:defense response"/>
    <property type="evidence" value="ECO:0007669"/>
    <property type="project" value="UniProtKB-KW"/>
</dbReference>
<evidence type="ECO:0000256" key="5">
    <source>
        <dbReference type="ARBA" id="ARBA00022801"/>
    </source>
</evidence>
<dbReference type="InterPro" id="IPR044965">
    <property type="entry name" value="Glyco_hydro_17_plant"/>
</dbReference>
<dbReference type="SUPFAM" id="SSF51445">
    <property type="entry name" value="(Trans)glycosidases"/>
    <property type="match status" value="1"/>
</dbReference>
<evidence type="ECO:0000256" key="10">
    <source>
        <dbReference type="RuleBase" id="RU004336"/>
    </source>
</evidence>
<dbReference type="Pfam" id="PF00332">
    <property type="entry name" value="Glyco_hydro_17"/>
    <property type="match status" value="1"/>
</dbReference>
<dbReference type="InterPro" id="IPR017853">
    <property type="entry name" value="GH"/>
</dbReference>
<dbReference type="PANTHER" id="PTHR32227">
    <property type="entry name" value="GLUCAN ENDO-1,3-BETA-GLUCOSIDASE BG1-RELATED-RELATED"/>
    <property type="match status" value="1"/>
</dbReference>
<dbReference type="SMART" id="SM00768">
    <property type="entry name" value="X8"/>
    <property type="match status" value="1"/>
</dbReference>
<keyword evidence="13" id="KW-1185">Reference proteome</keyword>
<evidence type="ECO:0000256" key="8">
    <source>
        <dbReference type="ARBA" id="ARBA00023295"/>
    </source>
</evidence>
<protein>
    <recommendedName>
        <fullName evidence="3">glucan endo-1,3-beta-D-glucosidase</fullName>
        <ecNumber evidence="3">3.2.1.39</ecNumber>
    </recommendedName>
</protein>
<dbReference type="Gene3D" id="3.20.20.80">
    <property type="entry name" value="Glycosidases"/>
    <property type="match status" value="1"/>
</dbReference>
<dbReference type="EMBL" id="JAUJYN010000007">
    <property type="protein sequence ID" value="KAK1267234.1"/>
    <property type="molecule type" value="Genomic_DNA"/>
</dbReference>
<keyword evidence="5 10" id="KW-0378">Hydrolase</keyword>
<evidence type="ECO:0000256" key="7">
    <source>
        <dbReference type="ARBA" id="ARBA00023157"/>
    </source>
</evidence>
<keyword evidence="7" id="KW-1015">Disulfide bond</keyword>
<evidence type="ECO:0000256" key="2">
    <source>
        <dbReference type="ARBA" id="ARBA00008773"/>
    </source>
</evidence>
<reference evidence="12" key="1">
    <citation type="journal article" date="2023" name="Nat. Commun.">
        <title>Diploid and tetraploid genomes of Acorus and the evolution of monocots.</title>
        <authorList>
            <person name="Ma L."/>
            <person name="Liu K.W."/>
            <person name="Li Z."/>
            <person name="Hsiao Y.Y."/>
            <person name="Qi Y."/>
            <person name="Fu T."/>
            <person name="Tang G.D."/>
            <person name="Zhang D."/>
            <person name="Sun W.H."/>
            <person name="Liu D.K."/>
            <person name="Li Y."/>
            <person name="Chen G.Z."/>
            <person name="Liu X.D."/>
            <person name="Liao X.Y."/>
            <person name="Jiang Y.T."/>
            <person name="Yu X."/>
            <person name="Hao Y."/>
            <person name="Huang J."/>
            <person name="Zhao X.W."/>
            <person name="Ke S."/>
            <person name="Chen Y.Y."/>
            <person name="Wu W.L."/>
            <person name="Hsu J.L."/>
            <person name="Lin Y.F."/>
            <person name="Huang M.D."/>
            <person name="Li C.Y."/>
            <person name="Huang L."/>
            <person name="Wang Z.W."/>
            <person name="Zhao X."/>
            <person name="Zhong W.Y."/>
            <person name="Peng D.H."/>
            <person name="Ahmad S."/>
            <person name="Lan S."/>
            <person name="Zhang J.S."/>
            <person name="Tsai W.C."/>
            <person name="Van de Peer Y."/>
            <person name="Liu Z.J."/>
        </authorList>
    </citation>
    <scope>NUCLEOTIDE SEQUENCE</scope>
    <source>
        <strain evidence="12">SCP</strain>
    </source>
</reference>
<dbReference type="PROSITE" id="PS00587">
    <property type="entry name" value="GLYCOSYL_HYDROL_F17"/>
    <property type="match status" value="1"/>
</dbReference>
<keyword evidence="6" id="KW-0611">Plant defense</keyword>
<proteinExistence type="inferred from homology"/>
<name>A0AAV9ASP2_ACOGR</name>
<evidence type="ECO:0000256" key="6">
    <source>
        <dbReference type="ARBA" id="ARBA00022821"/>
    </source>
</evidence>
<dbReference type="InterPro" id="IPR012946">
    <property type="entry name" value="X8"/>
</dbReference>
<dbReference type="GO" id="GO:0042973">
    <property type="term" value="F:glucan endo-1,3-beta-D-glucosidase activity"/>
    <property type="evidence" value="ECO:0007669"/>
    <property type="project" value="UniProtKB-EC"/>
</dbReference>
<keyword evidence="8 10" id="KW-0326">Glycosidase</keyword>
<reference evidence="12" key="2">
    <citation type="submission" date="2023-06" db="EMBL/GenBank/DDBJ databases">
        <authorList>
            <person name="Ma L."/>
            <person name="Liu K.-W."/>
            <person name="Li Z."/>
            <person name="Hsiao Y.-Y."/>
            <person name="Qi Y."/>
            <person name="Fu T."/>
            <person name="Tang G."/>
            <person name="Zhang D."/>
            <person name="Sun W.-H."/>
            <person name="Liu D.-K."/>
            <person name="Li Y."/>
            <person name="Chen G.-Z."/>
            <person name="Liu X.-D."/>
            <person name="Liao X.-Y."/>
            <person name="Jiang Y.-T."/>
            <person name="Yu X."/>
            <person name="Hao Y."/>
            <person name="Huang J."/>
            <person name="Zhao X.-W."/>
            <person name="Ke S."/>
            <person name="Chen Y.-Y."/>
            <person name="Wu W.-L."/>
            <person name="Hsu J.-L."/>
            <person name="Lin Y.-F."/>
            <person name="Huang M.-D."/>
            <person name="Li C.-Y."/>
            <person name="Huang L."/>
            <person name="Wang Z.-W."/>
            <person name="Zhao X."/>
            <person name="Zhong W.-Y."/>
            <person name="Peng D.-H."/>
            <person name="Ahmad S."/>
            <person name="Lan S."/>
            <person name="Zhang J.-S."/>
            <person name="Tsai W.-C."/>
            <person name="Van De Peer Y."/>
            <person name="Liu Z.-J."/>
        </authorList>
    </citation>
    <scope>NUCLEOTIDE SEQUENCE</scope>
    <source>
        <strain evidence="12">SCP</strain>
        <tissue evidence="12">Leaves</tissue>
    </source>
</reference>
<organism evidence="12 13">
    <name type="scientific">Acorus gramineus</name>
    <name type="common">Dwarf sweet flag</name>
    <dbReference type="NCBI Taxonomy" id="55184"/>
    <lineage>
        <taxon>Eukaryota</taxon>
        <taxon>Viridiplantae</taxon>
        <taxon>Streptophyta</taxon>
        <taxon>Embryophyta</taxon>
        <taxon>Tracheophyta</taxon>
        <taxon>Spermatophyta</taxon>
        <taxon>Magnoliopsida</taxon>
        <taxon>Liliopsida</taxon>
        <taxon>Acoraceae</taxon>
        <taxon>Acorus</taxon>
    </lineage>
</organism>
<dbReference type="AlphaFoldDB" id="A0AAV9ASP2"/>
<dbReference type="FunFam" id="3.20.20.80:FF:000002">
    <property type="entry name" value="Glucan endo-1,3-beta-glucosidase 3"/>
    <property type="match status" value="1"/>
</dbReference>
<dbReference type="Pfam" id="PF07983">
    <property type="entry name" value="X8"/>
    <property type="match status" value="1"/>
</dbReference>
<comment type="catalytic activity">
    <reaction evidence="1">
        <text>Hydrolysis of (1-&gt;3)-beta-D-glucosidic linkages in (1-&gt;3)-beta-D-glucans.</text>
        <dbReference type="EC" id="3.2.1.39"/>
    </reaction>
</comment>
<evidence type="ECO:0000259" key="11">
    <source>
        <dbReference type="SMART" id="SM00768"/>
    </source>
</evidence>
<evidence type="ECO:0000256" key="1">
    <source>
        <dbReference type="ARBA" id="ARBA00000382"/>
    </source>
</evidence>
<evidence type="ECO:0000256" key="9">
    <source>
        <dbReference type="RuleBase" id="RU004335"/>
    </source>
</evidence>
<comment type="similarity">
    <text evidence="2 9">Belongs to the glycosyl hydrolase 17 family.</text>
</comment>
<gene>
    <name evidence="12" type="ORF">QJS04_geneDACA000486</name>
</gene>
<accession>A0AAV9ASP2</accession>
<dbReference type="Proteomes" id="UP001179952">
    <property type="component" value="Unassembled WGS sequence"/>
</dbReference>
<dbReference type="GO" id="GO:0005975">
    <property type="term" value="P:carbohydrate metabolic process"/>
    <property type="evidence" value="ECO:0007669"/>
    <property type="project" value="InterPro"/>
</dbReference>
<dbReference type="InterPro" id="IPR000490">
    <property type="entry name" value="Glyco_hydro_17"/>
</dbReference>
<dbReference type="EC" id="3.2.1.39" evidence="3"/>
<evidence type="ECO:0000313" key="12">
    <source>
        <dbReference type="EMBL" id="KAK1267234.1"/>
    </source>
</evidence>
<evidence type="ECO:0000256" key="4">
    <source>
        <dbReference type="ARBA" id="ARBA00022729"/>
    </source>
</evidence>
<feature type="domain" description="X8" evidence="11">
    <location>
        <begin position="372"/>
        <end position="437"/>
    </location>
</feature>
<keyword evidence="4" id="KW-0732">Signal</keyword>